<gene>
    <name evidence="2" type="ORF">KP509_36G054000</name>
</gene>
<dbReference type="PANTHER" id="PTHR47643">
    <property type="entry name" value="TPR DOMAIN PROTEIN (AFU_ORTHOLOGUE AFUA_5G12710)"/>
    <property type="match status" value="1"/>
</dbReference>
<comment type="caution">
    <text evidence="2">The sequence shown here is derived from an EMBL/GenBank/DDBJ whole genome shotgun (WGS) entry which is preliminary data.</text>
</comment>
<dbReference type="OrthoDB" id="1028014at2759"/>
<dbReference type="OMA" id="WIRASFW"/>
<dbReference type="InterPro" id="IPR046341">
    <property type="entry name" value="SET_dom_sf"/>
</dbReference>
<keyword evidence="3" id="KW-1185">Reference proteome</keyword>
<evidence type="ECO:0000313" key="2">
    <source>
        <dbReference type="EMBL" id="KAH7281573.1"/>
    </source>
</evidence>
<protein>
    <recommendedName>
        <fullName evidence="1">SET domain-containing protein</fullName>
    </recommendedName>
</protein>
<dbReference type="PROSITE" id="PS50280">
    <property type="entry name" value="SET"/>
    <property type="match status" value="1"/>
</dbReference>
<dbReference type="Gene3D" id="1.10.220.160">
    <property type="match status" value="1"/>
</dbReference>
<name>A0A8T2QDM9_CERRI</name>
<sequence>MRGTLVNSRSSARARISSVLGRCRSIQCQFHGASPKIPLFGKEVEAEGPSADEDEGKGGAASLVRGLSEFLLKGCSPWREAPPCADYIGPVKVARTPDGRGRGLFATQDVRAGTLLLISNPMAMSYDDPHRVLLLMRLVARAQDDPLFLKQMYCLAHTQSSQDEMEVPSMDFLASPPRSPSDYGTDVHVDPSRIMDIIMLNSFEGEFKDDNQESKTWFCGLYLIPSLINHSCHRNASRLIVGGTMILHAATDIQKGEEITITYISTVAPLELRHKSSLAMKFGFKCKCKRCIVEDSLRHSLSDVSEMYCNLHDKAFDEVRKAISLVSHPPTESSFSAVAQFRSIFDRVSSRIRSEYGLSEIERKWIMAGYSSAYLGKWLIRGYIARFSKKPAIWDDTIVEVVEALRTTIPGLPHTLSLITLIVAITQRLENKHEIGKDVFKMGLAECSGIYGNLRSDVCIKLMEKSTEVIPFF</sequence>
<dbReference type="SMART" id="SM00317">
    <property type="entry name" value="SET"/>
    <property type="match status" value="1"/>
</dbReference>
<dbReference type="PANTHER" id="PTHR47643:SF2">
    <property type="entry name" value="TPR DOMAIN PROTEIN (AFU_ORTHOLOGUE AFUA_5G12710)"/>
    <property type="match status" value="1"/>
</dbReference>
<feature type="domain" description="SET" evidence="1">
    <location>
        <begin position="89"/>
        <end position="264"/>
    </location>
</feature>
<accession>A0A8T2QDM9</accession>
<dbReference type="Gene3D" id="2.170.270.10">
    <property type="entry name" value="SET domain"/>
    <property type="match status" value="1"/>
</dbReference>
<dbReference type="Pfam" id="PF00856">
    <property type="entry name" value="SET"/>
    <property type="match status" value="1"/>
</dbReference>
<proteinExistence type="predicted"/>
<dbReference type="InterPro" id="IPR053209">
    <property type="entry name" value="Gramillin-biosynth_MTr"/>
</dbReference>
<organism evidence="2 3">
    <name type="scientific">Ceratopteris richardii</name>
    <name type="common">Triangle waterfern</name>
    <dbReference type="NCBI Taxonomy" id="49495"/>
    <lineage>
        <taxon>Eukaryota</taxon>
        <taxon>Viridiplantae</taxon>
        <taxon>Streptophyta</taxon>
        <taxon>Embryophyta</taxon>
        <taxon>Tracheophyta</taxon>
        <taxon>Polypodiopsida</taxon>
        <taxon>Polypodiidae</taxon>
        <taxon>Polypodiales</taxon>
        <taxon>Pteridineae</taxon>
        <taxon>Pteridaceae</taxon>
        <taxon>Parkerioideae</taxon>
        <taxon>Ceratopteris</taxon>
    </lineage>
</organism>
<dbReference type="EMBL" id="CM035441">
    <property type="protein sequence ID" value="KAH7281573.1"/>
    <property type="molecule type" value="Genomic_DNA"/>
</dbReference>
<dbReference type="CDD" id="cd20071">
    <property type="entry name" value="SET_SMYD"/>
    <property type="match status" value="1"/>
</dbReference>
<dbReference type="SUPFAM" id="SSF82199">
    <property type="entry name" value="SET domain"/>
    <property type="match status" value="1"/>
</dbReference>
<dbReference type="Proteomes" id="UP000825935">
    <property type="component" value="Chromosome 36"/>
</dbReference>
<reference evidence="2" key="1">
    <citation type="submission" date="2021-08" db="EMBL/GenBank/DDBJ databases">
        <title>WGS assembly of Ceratopteris richardii.</title>
        <authorList>
            <person name="Marchant D.B."/>
            <person name="Chen G."/>
            <person name="Jenkins J."/>
            <person name="Shu S."/>
            <person name="Leebens-Mack J."/>
            <person name="Grimwood J."/>
            <person name="Schmutz J."/>
            <person name="Soltis P."/>
            <person name="Soltis D."/>
            <person name="Chen Z.-H."/>
        </authorList>
    </citation>
    <scope>NUCLEOTIDE SEQUENCE</scope>
    <source>
        <strain evidence="2">Whitten #5841</strain>
        <tissue evidence="2">Leaf</tissue>
    </source>
</reference>
<evidence type="ECO:0000313" key="3">
    <source>
        <dbReference type="Proteomes" id="UP000825935"/>
    </source>
</evidence>
<dbReference type="AlphaFoldDB" id="A0A8T2QDM9"/>
<evidence type="ECO:0000259" key="1">
    <source>
        <dbReference type="PROSITE" id="PS50280"/>
    </source>
</evidence>
<dbReference type="InterPro" id="IPR001214">
    <property type="entry name" value="SET_dom"/>
</dbReference>